<feature type="transmembrane region" description="Helical" evidence="17">
    <location>
        <begin position="43"/>
        <end position="62"/>
    </location>
</feature>
<dbReference type="eggNOG" id="COG1968">
    <property type="taxonomic scope" value="Bacteria"/>
</dbReference>
<evidence type="ECO:0000256" key="5">
    <source>
        <dbReference type="ARBA" id="ARBA00022475"/>
    </source>
</evidence>
<protein>
    <recommendedName>
        <fullName evidence="4 17">Undecaprenyl-diphosphatase</fullName>
        <ecNumber evidence="3 17">3.6.1.27</ecNumber>
    </recommendedName>
    <alternativeName>
        <fullName evidence="15 17">Bacitracin resistance protein</fullName>
    </alternativeName>
    <alternativeName>
        <fullName evidence="14 17">Undecaprenyl pyrophosphate phosphatase</fullName>
    </alternativeName>
</protein>
<evidence type="ECO:0000256" key="12">
    <source>
        <dbReference type="ARBA" id="ARBA00023251"/>
    </source>
</evidence>
<evidence type="ECO:0000256" key="10">
    <source>
        <dbReference type="ARBA" id="ARBA00022989"/>
    </source>
</evidence>
<dbReference type="AlphaFoldDB" id="C8X8R6"/>
<keyword evidence="7 17" id="KW-0378">Hydrolase</keyword>
<keyword evidence="8 17" id="KW-0133">Cell shape</keyword>
<keyword evidence="5 17" id="KW-1003">Cell membrane</keyword>
<evidence type="ECO:0000256" key="8">
    <source>
        <dbReference type="ARBA" id="ARBA00022960"/>
    </source>
</evidence>
<comment type="catalytic activity">
    <reaction evidence="16 17">
        <text>di-trans,octa-cis-undecaprenyl diphosphate + H2O = di-trans,octa-cis-undecaprenyl phosphate + phosphate + H(+)</text>
        <dbReference type="Rhea" id="RHEA:28094"/>
        <dbReference type="ChEBI" id="CHEBI:15377"/>
        <dbReference type="ChEBI" id="CHEBI:15378"/>
        <dbReference type="ChEBI" id="CHEBI:43474"/>
        <dbReference type="ChEBI" id="CHEBI:58405"/>
        <dbReference type="ChEBI" id="CHEBI:60392"/>
        <dbReference type="EC" id="3.6.1.27"/>
    </reaction>
</comment>
<dbReference type="Proteomes" id="UP000002218">
    <property type="component" value="Chromosome"/>
</dbReference>
<evidence type="ECO:0000256" key="1">
    <source>
        <dbReference type="ARBA" id="ARBA00004651"/>
    </source>
</evidence>
<evidence type="ECO:0000256" key="4">
    <source>
        <dbReference type="ARBA" id="ARBA00021581"/>
    </source>
</evidence>
<reference evidence="18 19" key="2">
    <citation type="journal article" date="2010" name="Stand. Genomic Sci.">
        <title>Complete genome sequence of Nakamurella multipartita type strain (Y-104).</title>
        <authorList>
            <person name="Tice H."/>
            <person name="Mayilraj S."/>
            <person name="Sims D."/>
            <person name="Lapidus A."/>
            <person name="Nolan M."/>
            <person name="Lucas S."/>
            <person name="Glavina Del Rio T."/>
            <person name="Copeland A."/>
            <person name="Cheng J.F."/>
            <person name="Meincke L."/>
            <person name="Bruce D."/>
            <person name="Goodwin L."/>
            <person name="Pitluck S."/>
            <person name="Ivanova N."/>
            <person name="Mavromatis K."/>
            <person name="Ovchinnikova G."/>
            <person name="Pati A."/>
            <person name="Chen A."/>
            <person name="Palaniappan K."/>
            <person name="Land M."/>
            <person name="Hauser L."/>
            <person name="Chang Y.J."/>
            <person name="Jeffries C.D."/>
            <person name="Detter J.C."/>
            <person name="Brettin T."/>
            <person name="Rohde M."/>
            <person name="Goker M."/>
            <person name="Bristow J."/>
            <person name="Eisen J.A."/>
            <person name="Markowitz V."/>
            <person name="Hugenholtz P."/>
            <person name="Kyrpides N.C."/>
            <person name="Klenk H.P."/>
            <person name="Chen F."/>
        </authorList>
    </citation>
    <scope>NUCLEOTIDE SEQUENCE [LARGE SCALE GENOMIC DNA]</scope>
    <source>
        <strain evidence="19">ATCC 700099 / DSM 44233 / CIP 104796 / JCM 9543 / NBRC 105858 / Y-104</strain>
    </source>
</reference>
<evidence type="ECO:0000256" key="2">
    <source>
        <dbReference type="ARBA" id="ARBA00010621"/>
    </source>
</evidence>
<keyword evidence="9 17" id="KW-0573">Peptidoglycan synthesis</keyword>
<feature type="transmembrane region" description="Helical" evidence="17">
    <location>
        <begin position="91"/>
        <end position="112"/>
    </location>
</feature>
<dbReference type="PANTHER" id="PTHR30622">
    <property type="entry name" value="UNDECAPRENYL-DIPHOSPHATASE"/>
    <property type="match status" value="1"/>
</dbReference>
<comment type="subcellular location">
    <subcellularLocation>
        <location evidence="1 17">Cell membrane</location>
        <topology evidence="1 17">Multi-pass membrane protein</topology>
    </subcellularLocation>
</comment>
<dbReference type="HOGENOM" id="CLU_060296_1_0_11"/>
<feature type="transmembrane region" description="Helical" evidence="17">
    <location>
        <begin position="192"/>
        <end position="213"/>
    </location>
</feature>
<keyword evidence="19" id="KW-1185">Reference proteome</keyword>
<dbReference type="GO" id="GO:0046677">
    <property type="term" value="P:response to antibiotic"/>
    <property type="evidence" value="ECO:0007669"/>
    <property type="project" value="UniProtKB-UniRule"/>
</dbReference>
<organism evidence="18 19">
    <name type="scientific">Nakamurella multipartita (strain ATCC 700099 / DSM 44233 / CIP 104796 / JCM 9543 / NBRC 105858 / Y-104)</name>
    <name type="common">Microsphaera multipartita</name>
    <dbReference type="NCBI Taxonomy" id="479431"/>
    <lineage>
        <taxon>Bacteria</taxon>
        <taxon>Bacillati</taxon>
        <taxon>Actinomycetota</taxon>
        <taxon>Actinomycetes</taxon>
        <taxon>Nakamurellales</taxon>
        <taxon>Nakamurellaceae</taxon>
        <taxon>Nakamurella</taxon>
    </lineage>
</organism>
<reference evidence="19" key="1">
    <citation type="submission" date="2009-09" db="EMBL/GenBank/DDBJ databases">
        <title>The complete genome of Nakamurella multipartita DSM 44233.</title>
        <authorList>
            <consortium name="US DOE Joint Genome Institute (JGI-PGF)"/>
            <person name="Lucas S."/>
            <person name="Copeland A."/>
            <person name="Lapidus A."/>
            <person name="Glavina del Rio T."/>
            <person name="Dalin E."/>
            <person name="Tice H."/>
            <person name="Bruce D."/>
            <person name="Goodwin L."/>
            <person name="Pitluck S."/>
            <person name="Kyrpides N."/>
            <person name="Mavromatis K."/>
            <person name="Ivanova N."/>
            <person name="Ovchinnikova G."/>
            <person name="Sims D."/>
            <person name="Meincke L."/>
            <person name="Brettin T."/>
            <person name="Detter J.C."/>
            <person name="Han C."/>
            <person name="Larimer F."/>
            <person name="Land M."/>
            <person name="Hauser L."/>
            <person name="Markowitz V."/>
            <person name="Cheng J.-F."/>
            <person name="Hugenholtz P."/>
            <person name="Woyke T."/>
            <person name="Wu D."/>
            <person name="Klenk H.-P."/>
            <person name="Eisen J.A."/>
        </authorList>
    </citation>
    <scope>NUCLEOTIDE SEQUENCE [LARGE SCALE GENOMIC DNA]</scope>
    <source>
        <strain evidence="19">ATCC 700099 / DSM 44233 / CIP 104796 / JCM 9543 / NBRC 105858 / Y-104</strain>
    </source>
</reference>
<dbReference type="InParanoid" id="C8X8R6"/>
<feature type="transmembrane region" description="Helical" evidence="17">
    <location>
        <begin position="254"/>
        <end position="278"/>
    </location>
</feature>
<keyword evidence="12 17" id="KW-0046">Antibiotic resistance</keyword>
<dbReference type="GO" id="GO:0005886">
    <property type="term" value="C:plasma membrane"/>
    <property type="evidence" value="ECO:0007669"/>
    <property type="project" value="UniProtKB-SubCell"/>
</dbReference>
<comment type="miscellaneous">
    <text evidence="17">Bacitracin is thought to be involved in the inhibition of peptidoglycan synthesis by sequestering undecaprenyl diphosphate, thereby reducing the pool of lipid carrier available.</text>
</comment>
<dbReference type="GO" id="GO:0008360">
    <property type="term" value="P:regulation of cell shape"/>
    <property type="evidence" value="ECO:0007669"/>
    <property type="project" value="UniProtKB-KW"/>
</dbReference>
<feature type="transmembrane region" description="Helical" evidence="17">
    <location>
        <begin position="219"/>
        <end position="242"/>
    </location>
</feature>
<dbReference type="EMBL" id="CP001737">
    <property type="protein sequence ID" value="ACV79121.1"/>
    <property type="molecule type" value="Genomic_DNA"/>
</dbReference>
<dbReference type="STRING" id="479431.Namu_2775"/>
<dbReference type="GO" id="GO:0016301">
    <property type="term" value="F:kinase activity"/>
    <property type="evidence" value="ECO:0007669"/>
    <property type="project" value="UniProtKB-KW"/>
</dbReference>
<feature type="transmembrane region" description="Helical" evidence="17">
    <location>
        <begin position="118"/>
        <end position="136"/>
    </location>
</feature>
<keyword evidence="10 17" id="KW-1133">Transmembrane helix</keyword>
<dbReference type="GO" id="GO:0071555">
    <property type="term" value="P:cell wall organization"/>
    <property type="evidence" value="ECO:0007669"/>
    <property type="project" value="UniProtKB-KW"/>
</dbReference>
<evidence type="ECO:0000256" key="16">
    <source>
        <dbReference type="ARBA" id="ARBA00047594"/>
    </source>
</evidence>
<dbReference type="NCBIfam" id="TIGR00753">
    <property type="entry name" value="undec_PP_bacA"/>
    <property type="match status" value="1"/>
</dbReference>
<keyword evidence="11 17" id="KW-0472">Membrane</keyword>
<evidence type="ECO:0000256" key="14">
    <source>
        <dbReference type="ARBA" id="ARBA00032707"/>
    </source>
</evidence>
<evidence type="ECO:0000256" key="7">
    <source>
        <dbReference type="ARBA" id="ARBA00022801"/>
    </source>
</evidence>
<dbReference type="OrthoDB" id="9808289at2"/>
<dbReference type="NCBIfam" id="NF001392">
    <property type="entry name" value="PRK00281.2-1"/>
    <property type="match status" value="1"/>
</dbReference>
<evidence type="ECO:0000256" key="15">
    <source>
        <dbReference type="ARBA" id="ARBA00032932"/>
    </source>
</evidence>
<dbReference type="HAMAP" id="MF_01006">
    <property type="entry name" value="Undec_diphosphatase"/>
    <property type="match status" value="1"/>
</dbReference>
<accession>C8X8R6</accession>
<keyword evidence="13 17" id="KW-0961">Cell wall biogenesis/degradation</keyword>
<dbReference type="GO" id="GO:0009252">
    <property type="term" value="P:peptidoglycan biosynthetic process"/>
    <property type="evidence" value="ECO:0007669"/>
    <property type="project" value="UniProtKB-KW"/>
</dbReference>
<keyword evidence="18" id="KW-0808">Transferase</keyword>
<evidence type="ECO:0000256" key="13">
    <source>
        <dbReference type="ARBA" id="ARBA00023316"/>
    </source>
</evidence>
<name>C8X8R6_NAKMY</name>
<evidence type="ECO:0000256" key="11">
    <source>
        <dbReference type="ARBA" id="ARBA00023136"/>
    </source>
</evidence>
<proteinExistence type="inferred from homology"/>
<evidence type="ECO:0000313" key="18">
    <source>
        <dbReference type="EMBL" id="ACV79121.1"/>
    </source>
</evidence>
<dbReference type="RefSeq" id="WP_015748000.1">
    <property type="nucleotide sequence ID" value="NC_013235.1"/>
</dbReference>
<evidence type="ECO:0000313" key="19">
    <source>
        <dbReference type="Proteomes" id="UP000002218"/>
    </source>
</evidence>
<sequence length="280" mass="29620">MNLLQAVILGIVEGLTEFLPVSSTGHQTIVAGLMGLQIDDPSITAFIAVIQVGAIAALVLYLRRDIVRLLTAWVRGLRHAENRSDPSYREAWLVILGSLPIAIVGLLAKNIIEGPLRSLWVVAIALIAWGVVMLVAEAMATQQRHEQDLGLKDALIIGCTQALALIPGVSRSGATISAGLLLGLDRVTAARFGFLLGIPAMAGAAVLEVPAAVKTGGVGIVLTLVGTAVAFVVAYVTVAWMLRFVSRHTIRVFVWYRFALAAVLIVMLSTGFLTATGIRG</sequence>
<dbReference type="PANTHER" id="PTHR30622:SF4">
    <property type="entry name" value="UNDECAPRENYL-DIPHOSPHATASE"/>
    <property type="match status" value="1"/>
</dbReference>
<gene>
    <name evidence="17" type="primary">uppP</name>
    <name evidence="18" type="ordered locus">Namu_2775</name>
</gene>
<dbReference type="InterPro" id="IPR003824">
    <property type="entry name" value="UppP"/>
</dbReference>
<dbReference type="GO" id="GO:0050380">
    <property type="term" value="F:undecaprenyl-diphosphatase activity"/>
    <property type="evidence" value="ECO:0007669"/>
    <property type="project" value="UniProtKB-UniRule"/>
</dbReference>
<dbReference type="EC" id="3.6.1.27" evidence="3 17"/>
<keyword evidence="18" id="KW-0418">Kinase</keyword>
<dbReference type="KEGG" id="nml:Namu_2775"/>
<dbReference type="FunCoup" id="C8X8R6">
    <property type="interactions" value="6"/>
</dbReference>
<comment type="function">
    <text evidence="17">Catalyzes the dephosphorylation of undecaprenyl diphosphate (UPP). Confers resistance to bacitracin.</text>
</comment>
<evidence type="ECO:0000256" key="3">
    <source>
        <dbReference type="ARBA" id="ARBA00012374"/>
    </source>
</evidence>
<evidence type="ECO:0000256" key="9">
    <source>
        <dbReference type="ARBA" id="ARBA00022984"/>
    </source>
</evidence>
<keyword evidence="6 17" id="KW-0812">Transmembrane</keyword>
<evidence type="ECO:0000256" key="6">
    <source>
        <dbReference type="ARBA" id="ARBA00022692"/>
    </source>
</evidence>
<comment type="similarity">
    <text evidence="2 17">Belongs to the UppP family.</text>
</comment>
<evidence type="ECO:0000256" key="17">
    <source>
        <dbReference type="HAMAP-Rule" id="MF_01006"/>
    </source>
</evidence>
<dbReference type="Pfam" id="PF02673">
    <property type="entry name" value="BacA"/>
    <property type="match status" value="1"/>
</dbReference>